<comment type="caution">
    <text evidence="7">The sequence shown here is derived from an EMBL/GenBank/DDBJ whole genome shotgun (WGS) entry which is preliminary data.</text>
</comment>
<evidence type="ECO:0000313" key="7">
    <source>
        <dbReference type="EMBL" id="TDS15720.1"/>
    </source>
</evidence>
<evidence type="ECO:0000259" key="6">
    <source>
        <dbReference type="PROSITE" id="PS50059"/>
    </source>
</evidence>
<keyword evidence="5" id="KW-0732">Signal</keyword>
<organism evidence="7 8">
    <name type="scientific">Sphingobacterium paludis</name>
    <dbReference type="NCBI Taxonomy" id="1476465"/>
    <lineage>
        <taxon>Bacteria</taxon>
        <taxon>Pseudomonadati</taxon>
        <taxon>Bacteroidota</taxon>
        <taxon>Sphingobacteriia</taxon>
        <taxon>Sphingobacteriales</taxon>
        <taxon>Sphingobacteriaceae</taxon>
        <taxon>Sphingobacterium</taxon>
    </lineage>
</organism>
<feature type="domain" description="PPIase FKBP-type" evidence="6">
    <location>
        <begin position="86"/>
        <end position="199"/>
    </location>
</feature>
<dbReference type="EMBL" id="SNZV01000002">
    <property type="protein sequence ID" value="TDS15720.1"/>
    <property type="molecule type" value="Genomic_DNA"/>
</dbReference>
<keyword evidence="8" id="KW-1185">Reference proteome</keyword>
<dbReference type="Pfam" id="PF00254">
    <property type="entry name" value="FKBP_C"/>
    <property type="match status" value="1"/>
</dbReference>
<evidence type="ECO:0000256" key="2">
    <source>
        <dbReference type="ARBA" id="ARBA00023110"/>
    </source>
</evidence>
<dbReference type="EC" id="5.2.1.8" evidence="4"/>
<name>A0A4R7D4D3_9SPHI</name>
<keyword evidence="2 3" id="KW-0697">Rotamase</keyword>
<dbReference type="SUPFAM" id="SSF54534">
    <property type="entry name" value="FKBP-like"/>
    <property type="match status" value="1"/>
</dbReference>
<dbReference type="OrthoDB" id="669809at2"/>
<dbReference type="PROSITE" id="PS50059">
    <property type="entry name" value="FKBP_PPIASE"/>
    <property type="match status" value="1"/>
</dbReference>
<comment type="catalytic activity">
    <reaction evidence="1 3 4">
        <text>[protein]-peptidylproline (omega=180) = [protein]-peptidylproline (omega=0)</text>
        <dbReference type="Rhea" id="RHEA:16237"/>
        <dbReference type="Rhea" id="RHEA-COMP:10747"/>
        <dbReference type="Rhea" id="RHEA-COMP:10748"/>
        <dbReference type="ChEBI" id="CHEBI:83833"/>
        <dbReference type="ChEBI" id="CHEBI:83834"/>
        <dbReference type="EC" id="5.2.1.8"/>
    </reaction>
</comment>
<evidence type="ECO:0000256" key="3">
    <source>
        <dbReference type="PROSITE-ProRule" id="PRU00277"/>
    </source>
</evidence>
<dbReference type="AlphaFoldDB" id="A0A4R7D4D3"/>
<comment type="similarity">
    <text evidence="4">Belongs to the FKBP-type PPIase family.</text>
</comment>
<keyword evidence="3 4" id="KW-0413">Isomerase</keyword>
<evidence type="ECO:0000256" key="5">
    <source>
        <dbReference type="SAM" id="SignalP"/>
    </source>
</evidence>
<dbReference type="Gene3D" id="3.10.50.40">
    <property type="match status" value="1"/>
</dbReference>
<protein>
    <recommendedName>
        <fullName evidence="4">Peptidyl-prolyl cis-trans isomerase</fullName>
        <ecNumber evidence="4">5.2.1.8</ecNumber>
    </recommendedName>
</protein>
<reference evidence="7 8" key="1">
    <citation type="submission" date="2019-03" db="EMBL/GenBank/DDBJ databases">
        <title>Genomic Encyclopedia of Type Strains, Phase III (KMG-III): the genomes of soil and plant-associated and newly described type strains.</title>
        <authorList>
            <person name="Whitman W."/>
        </authorList>
    </citation>
    <scope>NUCLEOTIDE SEQUENCE [LARGE SCALE GENOMIC DNA]</scope>
    <source>
        <strain evidence="7 8">CGMCC 1.12801</strain>
    </source>
</reference>
<dbReference type="PROSITE" id="PS51257">
    <property type="entry name" value="PROKAR_LIPOPROTEIN"/>
    <property type="match status" value="1"/>
</dbReference>
<dbReference type="GO" id="GO:0003755">
    <property type="term" value="F:peptidyl-prolyl cis-trans isomerase activity"/>
    <property type="evidence" value="ECO:0007669"/>
    <property type="project" value="UniProtKB-UniRule"/>
</dbReference>
<feature type="signal peptide" evidence="5">
    <location>
        <begin position="1"/>
        <end position="22"/>
    </location>
</feature>
<proteinExistence type="inferred from homology"/>
<dbReference type="InterPro" id="IPR001179">
    <property type="entry name" value="PPIase_FKBP_dom"/>
</dbReference>
<gene>
    <name evidence="7" type="ORF">B0I21_10233</name>
</gene>
<sequence length="208" mass="22983">MKKICKVLIAIVIAAISFTSCSNDDVFDPQQQLELEKPVIEAYVKRNYPNAQQLENSGIWYEIISQGEANSFQYTVKDSLNQKFIFSEAVVNYTGKLVADGTVFDKTDNVTTGDTLSVSMNLNTGQATVIQAWTLAFFPKTITVDTREISLGALFDQGAQRGSKFRIISPSGYGYGNMAQGGIPANSPLDFEVEVLEMRPLRQRSTTN</sequence>
<feature type="chain" id="PRO_5020591895" description="Peptidyl-prolyl cis-trans isomerase" evidence="5">
    <location>
        <begin position="23"/>
        <end position="208"/>
    </location>
</feature>
<dbReference type="InterPro" id="IPR046357">
    <property type="entry name" value="PPIase_dom_sf"/>
</dbReference>
<evidence type="ECO:0000256" key="1">
    <source>
        <dbReference type="ARBA" id="ARBA00000971"/>
    </source>
</evidence>
<dbReference type="Proteomes" id="UP000294752">
    <property type="component" value="Unassembled WGS sequence"/>
</dbReference>
<evidence type="ECO:0000313" key="8">
    <source>
        <dbReference type="Proteomes" id="UP000294752"/>
    </source>
</evidence>
<accession>A0A4R7D4D3</accession>
<evidence type="ECO:0000256" key="4">
    <source>
        <dbReference type="RuleBase" id="RU003915"/>
    </source>
</evidence>
<dbReference type="RefSeq" id="WP_133639036.1">
    <property type="nucleotide sequence ID" value="NZ_SNZV01000002.1"/>
</dbReference>